<dbReference type="AlphaFoldDB" id="A0A0F8ZCR0"/>
<organism evidence="2">
    <name type="scientific">marine sediment metagenome</name>
    <dbReference type="NCBI Taxonomy" id="412755"/>
    <lineage>
        <taxon>unclassified sequences</taxon>
        <taxon>metagenomes</taxon>
        <taxon>ecological metagenomes</taxon>
    </lineage>
</organism>
<sequence>MSDVQQLKDAVAEYHKAQKNFNDKVKEAEETSRQSRLESEEQSSRPN</sequence>
<protein>
    <submittedName>
        <fullName evidence="2">Uncharacterized protein</fullName>
    </submittedName>
</protein>
<evidence type="ECO:0000313" key="2">
    <source>
        <dbReference type="EMBL" id="KKK57826.1"/>
    </source>
</evidence>
<name>A0A0F8ZCR0_9ZZZZ</name>
<reference evidence="2" key="1">
    <citation type="journal article" date="2015" name="Nature">
        <title>Complex archaea that bridge the gap between prokaryotes and eukaryotes.</title>
        <authorList>
            <person name="Spang A."/>
            <person name="Saw J.H."/>
            <person name="Jorgensen S.L."/>
            <person name="Zaremba-Niedzwiedzka K."/>
            <person name="Martijn J."/>
            <person name="Lind A.E."/>
            <person name="van Eijk R."/>
            <person name="Schleper C."/>
            <person name="Guy L."/>
            <person name="Ettema T.J."/>
        </authorList>
    </citation>
    <scope>NUCLEOTIDE SEQUENCE</scope>
</reference>
<accession>A0A0F8ZCR0</accession>
<feature type="region of interest" description="Disordered" evidence="1">
    <location>
        <begin position="18"/>
        <end position="47"/>
    </location>
</feature>
<evidence type="ECO:0000256" key="1">
    <source>
        <dbReference type="SAM" id="MobiDB-lite"/>
    </source>
</evidence>
<gene>
    <name evidence="2" type="ORF">LCGC14_3050580</name>
</gene>
<dbReference type="EMBL" id="LAZR01064281">
    <property type="protein sequence ID" value="KKK57826.1"/>
    <property type="molecule type" value="Genomic_DNA"/>
</dbReference>
<proteinExistence type="predicted"/>
<comment type="caution">
    <text evidence="2">The sequence shown here is derived from an EMBL/GenBank/DDBJ whole genome shotgun (WGS) entry which is preliminary data.</text>
</comment>